<name>A0A8X7R3D7_BRACI</name>
<proteinExistence type="predicted"/>
<dbReference type="EMBL" id="JAAMPC010000011">
    <property type="protein sequence ID" value="KAG2279715.1"/>
    <property type="molecule type" value="Genomic_DNA"/>
</dbReference>
<evidence type="ECO:0000313" key="3">
    <source>
        <dbReference type="Proteomes" id="UP000886595"/>
    </source>
</evidence>
<feature type="compositionally biased region" description="Basic and acidic residues" evidence="1">
    <location>
        <begin position="29"/>
        <end position="51"/>
    </location>
</feature>
<keyword evidence="3" id="KW-1185">Reference proteome</keyword>
<reference evidence="2 3" key="1">
    <citation type="submission" date="2020-02" db="EMBL/GenBank/DDBJ databases">
        <authorList>
            <person name="Ma Q."/>
            <person name="Huang Y."/>
            <person name="Song X."/>
            <person name="Pei D."/>
        </authorList>
    </citation>
    <scope>NUCLEOTIDE SEQUENCE [LARGE SCALE GENOMIC DNA]</scope>
    <source>
        <strain evidence="2">Sxm20200214</strain>
        <tissue evidence="2">Leaf</tissue>
    </source>
</reference>
<dbReference type="AlphaFoldDB" id="A0A8X7R3D7"/>
<feature type="compositionally biased region" description="Basic and acidic residues" evidence="1">
    <location>
        <begin position="61"/>
        <end position="70"/>
    </location>
</feature>
<gene>
    <name evidence="2" type="ORF">Bca52824_050935</name>
</gene>
<evidence type="ECO:0000256" key="1">
    <source>
        <dbReference type="SAM" id="MobiDB-lite"/>
    </source>
</evidence>
<sequence length="111" mass="12375">MGLTIWAELIIRLNRAKIKPAQVLREGDISLKGGEDGGAVRRDRIAEDVRGPMRSQSGPMARREKMEPAKEAIPAADTAEAERRRSEEMTGIRGGMEKVEKKHEKSESHAR</sequence>
<comment type="caution">
    <text evidence="2">The sequence shown here is derived from an EMBL/GenBank/DDBJ whole genome shotgun (WGS) entry which is preliminary data.</text>
</comment>
<protein>
    <submittedName>
        <fullName evidence="2">Uncharacterized protein</fullName>
    </submittedName>
</protein>
<feature type="region of interest" description="Disordered" evidence="1">
    <location>
        <begin position="29"/>
        <end position="111"/>
    </location>
</feature>
<evidence type="ECO:0000313" key="2">
    <source>
        <dbReference type="EMBL" id="KAG2279715.1"/>
    </source>
</evidence>
<accession>A0A8X7R3D7</accession>
<feature type="compositionally biased region" description="Basic and acidic residues" evidence="1">
    <location>
        <begin position="80"/>
        <end position="111"/>
    </location>
</feature>
<dbReference type="OrthoDB" id="1701673at2759"/>
<organism evidence="2 3">
    <name type="scientific">Brassica carinata</name>
    <name type="common">Ethiopian mustard</name>
    <name type="synonym">Abyssinian cabbage</name>
    <dbReference type="NCBI Taxonomy" id="52824"/>
    <lineage>
        <taxon>Eukaryota</taxon>
        <taxon>Viridiplantae</taxon>
        <taxon>Streptophyta</taxon>
        <taxon>Embryophyta</taxon>
        <taxon>Tracheophyta</taxon>
        <taxon>Spermatophyta</taxon>
        <taxon>Magnoliopsida</taxon>
        <taxon>eudicotyledons</taxon>
        <taxon>Gunneridae</taxon>
        <taxon>Pentapetalae</taxon>
        <taxon>rosids</taxon>
        <taxon>malvids</taxon>
        <taxon>Brassicales</taxon>
        <taxon>Brassicaceae</taxon>
        <taxon>Brassiceae</taxon>
        <taxon>Brassica</taxon>
    </lineage>
</organism>
<dbReference type="Proteomes" id="UP000886595">
    <property type="component" value="Unassembled WGS sequence"/>
</dbReference>